<evidence type="ECO:0000313" key="1">
    <source>
        <dbReference type="EMBL" id="DAE00583.1"/>
    </source>
</evidence>
<reference evidence="1" key="1">
    <citation type="journal article" date="2021" name="Proc. Natl. Acad. Sci. U.S.A.">
        <title>A Catalog of Tens of Thousands of Viruses from Human Metagenomes Reveals Hidden Associations with Chronic Diseases.</title>
        <authorList>
            <person name="Tisza M.J."/>
            <person name="Buck C.B."/>
        </authorList>
    </citation>
    <scope>NUCLEOTIDE SEQUENCE</scope>
    <source>
        <strain evidence="1">Ctrf010</strain>
    </source>
</reference>
<sequence length="176" mass="20691">MMTMRTLISKVNQINRSIAVINNRLSDIDYNLTETERNPVFASYNRSLLMESSSLWEQKNSLIDQKNILLEMIKAQRNEEETIAKLLCEVLPETYELLHIDINGIHVVVSVKHSYQVRKEVNSMTDVEKEMRKKQIDSRVSRLEKINDDWISRHGEENSGIMQLINELMNERETLR</sequence>
<accession>A0A8S5P0H9</accession>
<name>A0A8S5P0H9_9CAUD</name>
<dbReference type="EMBL" id="BK015305">
    <property type="protein sequence ID" value="DAE00583.1"/>
    <property type="molecule type" value="Genomic_DNA"/>
</dbReference>
<proteinExistence type="predicted"/>
<protein>
    <submittedName>
        <fullName evidence="1">Uncharacterized protein</fullName>
    </submittedName>
</protein>
<organism evidence="1">
    <name type="scientific">Myoviridae sp. ctrf010</name>
    <dbReference type="NCBI Taxonomy" id="2825182"/>
    <lineage>
        <taxon>Viruses</taxon>
        <taxon>Duplodnaviria</taxon>
        <taxon>Heunggongvirae</taxon>
        <taxon>Uroviricota</taxon>
        <taxon>Caudoviricetes</taxon>
    </lineage>
</organism>